<evidence type="ECO:0000259" key="2">
    <source>
        <dbReference type="Pfam" id="PF00724"/>
    </source>
</evidence>
<dbReference type="SUPFAM" id="SSF51395">
    <property type="entry name" value="FMN-linked oxidoreductases"/>
    <property type="match status" value="1"/>
</dbReference>
<feature type="domain" description="NADH:flavin oxidoreductase/NADH oxidase N-terminal" evidence="2">
    <location>
        <begin position="7"/>
        <end position="353"/>
    </location>
</feature>
<proteinExistence type="predicted"/>
<organism evidence="3 4">
    <name type="scientific">Sanghuangporus baumii</name>
    <name type="common">Phellinus baumii</name>
    <dbReference type="NCBI Taxonomy" id="108892"/>
    <lineage>
        <taxon>Eukaryota</taxon>
        <taxon>Fungi</taxon>
        <taxon>Dikarya</taxon>
        <taxon>Basidiomycota</taxon>
        <taxon>Agaricomycotina</taxon>
        <taxon>Agaricomycetes</taxon>
        <taxon>Hymenochaetales</taxon>
        <taxon>Hymenochaetaceae</taxon>
        <taxon>Sanghuangporus</taxon>
    </lineage>
</organism>
<dbReference type="PANTHER" id="PTHR22893">
    <property type="entry name" value="NADH OXIDOREDUCTASE-RELATED"/>
    <property type="match status" value="1"/>
</dbReference>
<gene>
    <name evidence="3" type="ORF">A7U60_g1534</name>
</gene>
<dbReference type="Gene3D" id="3.20.20.70">
    <property type="entry name" value="Aldolase class I"/>
    <property type="match status" value="1"/>
</dbReference>
<dbReference type="EMBL" id="LNZH02000099">
    <property type="protein sequence ID" value="OCB91247.1"/>
    <property type="molecule type" value="Genomic_DNA"/>
</dbReference>
<name>A0A9Q5N969_SANBA</name>
<dbReference type="CDD" id="cd02933">
    <property type="entry name" value="OYE_like_FMN"/>
    <property type="match status" value="1"/>
</dbReference>
<feature type="region of interest" description="Disordered" evidence="1">
    <location>
        <begin position="117"/>
        <end position="146"/>
    </location>
</feature>
<evidence type="ECO:0000313" key="3">
    <source>
        <dbReference type="EMBL" id="OCB91247.1"/>
    </source>
</evidence>
<dbReference type="InterPro" id="IPR001155">
    <property type="entry name" value="OxRdtase_FMN_N"/>
</dbReference>
<accession>A0A9Q5N969</accession>
<dbReference type="OrthoDB" id="276546at2759"/>
<comment type="caution">
    <text evidence="3">The sequence shown here is derived from an EMBL/GenBank/DDBJ whole genome shotgun (WGS) entry which is preliminary data.</text>
</comment>
<dbReference type="PANTHER" id="PTHR22893:SF91">
    <property type="entry name" value="NADPH DEHYDROGENASE 2-RELATED"/>
    <property type="match status" value="1"/>
</dbReference>
<dbReference type="InterPro" id="IPR045247">
    <property type="entry name" value="Oye-like"/>
</dbReference>
<sequence length="398" mass="44101">MAHSNSKLFQPIRIGNLNLTHRVVLAPLTRFHADDAHVPTDLMVEHYAQRASVPGTLLIAEATPVAAKAGGLANLPGIWSDAQVEGWTKVVDAVHSQGSYIYLQIWAMGRAADPSFLAQPDCPQNPGGPHPYVSSSDLPLSDRKGGVKPRPLTHEEIIEYIELFGQAAYNAVHRSGFDGVEVHGAHGYLIDQFTKDVCNKRADMWGGSLENRARFALEVLKKVTETVGEERTAIRLSPFADHRDMGMPHPHPTFAYLVSRIREAYPRFSYLHVVEPRVAGVNDRTPRIGESLDFLRAIWKGPEGEKNGSMFMAAGGYAANDALRVAEETGDLIAFGRFYISNPDLPVRIKKVIPFTPYNRATFYLTGKVEGYNDYAFADEETEARFVKWKRKNSGAGQ</sequence>
<dbReference type="GO" id="GO:0010181">
    <property type="term" value="F:FMN binding"/>
    <property type="evidence" value="ECO:0007669"/>
    <property type="project" value="InterPro"/>
</dbReference>
<keyword evidence="4" id="KW-1185">Reference proteome</keyword>
<evidence type="ECO:0000313" key="4">
    <source>
        <dbReference type="Proteomes" id="UP000757232"/>
    </source>
</evidence>
<evidence type="ECO:0000256" key="1">
    <source>
        <dbReference type="SAM" id="MobiDB-lite"/>
    </source>
</evidence>
<dbReference type="AlphaFoldDB" id="A0A9Q5N969"/>
<reference evidence="3" key="1">
    <citation type="submission" date="2016-06" db="EMBL/GenBank/DDBJ databases">
        <title>Draft Genome sequence of the fungus Inonotus baumii.</title>
        <authorList>
            <person name="Zhu H."/>
            <person name="Lin W."/>
        </authorList>
    </citation>
    <scope>NUCLEOTIDE SEQUENCE</scope>
    <source>
        <strain evidence="3">821</strain>
    </source>
</reference>
<dbReference type="GO" id="GO:0003959">
    <property type="term" value="F:NADPH dehydrogenase activity"/>
    <property type="evidence" value="ECO:0007669"/>
    <property type="project" value="TreeGrafter"/>
</dbReference>
<dbReference type="InterPro" id="IPR013785">
    <property type="entry name" value="Aldolase_TIM"/>
</dbReference>
<protein>
    <submittedName>
        <fullName evidence="3">NADH:flavin oxidoreductase/NADH oxidase</fullName>
    </submittedName>
</protein>
<dbReference type="Proteomes" id="UP000757232">
    <property type="component" value="Unassembled WGS sequence"/>
</dbReference>
<dbReference type="Pfam" id="PF00724">
    <property type="entry name" value="Oxidored_FMN"/>
    <property type="match status" value="1"/>
</dbReference>